<dbReference type="AlphaFoldDB" id="A0A9P8VTS7"/>
<feature type="transmembrane region" description="Helical" evidence="6">
    <location>
        <begin position="213"/>
        <end position="233"/>
    </location>
</feature>
<feature type="transmembrane region" description="Helical" evidence="6">
    <location>
        <begin position="184"/>
        <end position="201"/>
    </location>
</feature>
<keyword evidence="4 6" id="KW-0472">Membrane</keyword>
<feature type="domain" description="Major facilitator superfamily (MFS) profile" evidence="7">
    <location>
        <begin position="59"/>
        <end position="524"/>
    </location>
</feature>
<feature type="transmembrane region" description="Helical" evidence="6">
    <location>
        <begin position="124"/>
        <end position="143"/>
    </location>
</feature>
<name>A0A9P8VTS7_9HYPO</name>
<dbReference type="Pfam" id="PF07690">
    <property type="entry name" value="MFS_1"/>
    <property type="match status" value="1"/>
</dbReference>
<accession>A0A9P8VTS7</accession>
<evidence type="ECO:0000256" key="3">
    <source>
        <dbReference type="ARBA" id="ARBA00022989"/>
    </source>
</evidence>
<evidence type="ECO:0000259" key="7">
    <source>
        <dbReference type="PROSITE" id="PS50850"/>
    </source>
</evidence>
<keyword evidence="9" id="KW-1185">Reference proteome</keyword>
<evidence type="ECO:0000256" key="4">
    <source>
        <dbReference type="ARBA" id="ARBA00023136"/>
    </source>
</evidence>
<feature type="transmembrane region" description="Helical" evidence="6">
    <location>
        <begin position="432"/>
        <end position="458"/>
    </location>
</feature>
<proteinExistence type="predicted"/>
<comment type="caution">
    <text evidence="8">The sequence shown here is derived from an EMBL/GenBank/DDBJ whole genome shotgun (WGS) entry which is preliminary data.</text>
</comment>
<dbReference type="SUPFAM" id="SSF103473">
    <property type="entry name" value="MFS general substrate transporter"/>
    <property type="match status" value="1"/>
</dbReference>
<dbReference type="PANTHER" id="PTHR23502:SF178">
    <property type="entry name" value="TRANSPORTER, PUTATIVE (AFU_ORTHOLOGUE AFUA_2G02040)-RELATED"/>
    <property type="match status" value="1"/>
</dbReference>
<sequence>MDLRIEHQAVPGTEQLIDVGKLDDEAHARAKGSDILLIPSPSKCTGDPLNWPTWKKNYQLFLLALYACAFSFGENTLGAAWTTVSEETGVTLTNMNGGSALNYLLLGFVNIWWMPTANIIGRRFVFLTTICLCLATAVWLGSFHGTAQWMINMVVNGIGTSAYQAIIQLAIFDTFFAHQRGRSLAVYLFGQQLGSILGLITGGVMADTVGWRWSQYICSIIFAAVLLLFTFTFEETLFPRFLFPHNSAATIVSAADVQAADLQNQDDGKGKIGTEAQRQQSYRDGFLDEFPKRTYLQMLKPWTRYPQNRTTFWQYFRRPFFLFSFPNIVIPGFIFAFGCTAGIVSFNTLSEIFTSPPYNFNNTVTGLMFLAALVGNFIGWGIGVLSDQVVIFLARRNGGVKEPEMRLYMLIPCFVFAAVGYMLYGWGAQTGAHWIVVAIGICAMISHQVGACAIATTYAMECFPGIASELVVVLAVCSSLVNFAMSYSVQPLIEAVGFGWSFVFFGMCVLSSLLAAVPLFMFGKKWRTQKAPRYYKFLDEVNTDTN</sequence>
<feature type="transmembrane region" description="Helical" evidence="6">
    <location>
        <begin position="320"/>
        <end position="346"/>
    </location>
</feature>
<feature type="transmembrane region" description="Helical" evidence="6">
    <location>
        <begin position="149"/>
        <end position="172"/>
    </location>
</feature>
<dbReference type="InterPro" id="IPR036259">
    <property type="entry name" value="MFS_trans_sf"/>
</dbReference>
<dbReference type="Gene3D" id="1.20.1250.20">
    <property type="entry name" value="MFS general substrate transporter like domains"/>
    <property type="match status" value="1"/>
</dbReference>
<evidence type="ECO:0000313" key="9">
    <source>
        <dbReference type="Proteomes" id="UP000777438"/>
    </source>
</evidence>
<evidence type="ECO:0000256" key="1">
    <source>
        <dbReference type="ARBA" id="ARBA00004141"/>
    </source>
</evidence>
<keyword evidence="2 6" id="KW-0812">Transmembrane</keyword>
<feature type="transmembrane region" description="Helical" evidence="6">
    <location>
        <begin position="60"/>
        <end position="80"/>
    </location>
</feature>
<organism evidence="8 9">
    <name type="scientific">Thelonectria olida</name>
    <dbReference type="NCBI Taxonomy" id="1576542"/>
    <lineage>
        <taxon>Eukaryota</taxon>
        <taxon>Fungi</taxon>
        <taxon>Dikarya</taxon>
        <taxon>Ascomycota</taxon>
        <taxon>Pezizomycotina</taxon>
        <taxon>Sordariomycetes</taxon>
        <taxon>Hypocreomycetidae</taxon>
        <taxon>Hypocreales</taxon>
        <taxon>Nectriaceae</taxon>
        <taxon>Thelonectria</taxon>
    </lineage>
</organism>
<feature type="transmembrane region" description="Helical" evidence="6">
    <location>
        <begin position="366"/>
        <end position="386"/>
    </location>
</feature>
<comment type="subcellular location">
    <subcellularLocation>
        <location evidence="1">Membrane</location>
        <topology evidence="1">Multi-pass membrane protein</topology>
    </subcellularLocation>
</comment>
<gene>
    <name evidence="8" type="ORF">B0T10DRAFT_585327</name>
</gene>
<evidence type="ECO:0000313" key="8">
    <source>
        <dbReference type="EMBL" id="KAH6876617.1"/>
    </source>
</evidence>
<keyword evidence="5" id="KW-0325">Glycoprotein</keyword>
<dbReference type="OrthoDB" id="5215911at2759"/>
<feature type="transmembrane region" description="Helical" evidence="6">
    <location>
        <begin position="501"/>
        <end position="523"/>
    </location>
</feature>
<dbReference type="PANTHER" id="PTHR23502">
    <property type="entry name" value="MAJOR FACILITATOR SUPERFAMILY"/>
    <property type="match status" value="1"/>
</dbReference>
<dbReference type="Proteomes" id="UP000777438">
    <property type="component" value="Unassembled WGS sequence"/>
</dbReference>
<dbReference type="GO" id="GO:0022857">
    <property type="term" value="F:transmembrane transporter activity"/>
    <property type="evidence" value="ECO:0007669"/>
    <property type="project" value="InterPro"/>
</dbReference>
<evidence type="ECO:0000256" key="6">
    <source>
        <dbReference type="SAM" id="Phobius"/>
    </source>
</evidence>
<dbReference type="PROSITE" id="PS50850">
    <property type="entry name" value="MFS"/>
    <property type="match status" value="1"/>
</dbReference>
<dbReference type="EMBL" id="JAGPYM010000034">
    <property type="protein sequence ID" value="KAH6876617.1"/>
    <property type="molecule type" value="Genomic_DNA"/>
</dbReference>
<evidence type="ECO:0000256" key="2">
    <source>
        <dbReference type="ARBA" id="ARBA00022692"/>
    </source>
</evidence>
<feature type="transmembrane region" description="Helical" evidence="6">
    <location>
        <begin position="407"/>
        <end position="426"/>
    </location>
</feature>
<dbReference type="InterPro" id="IPR011701">
    <property type="entry name" value="MFS"/>
</dbReference>
<protein>
    <submittedName>
        <fullName evidence="8">Major facilitator superfamily domain-containing protein</fullName>
    </submittedName>
</protein>
<keyword evidence="3 6" id="KW-1133">Transmembrane helix</keyword>
<dbReference type="GO" id="GO:0005886">
    <property type="term" value="C:plasma membrane"/>
    <property type="evidence" value="ECO:0007669"/>
    <property type="project" value="TreeGrafter"/>
</dbReference>
<evidence type="ECO:0000256" key="5">
    <source>
        <dbReference type="ARBA" id="ARBA00023180"/>
    </source>
</evidence>
<feature type="transmembrane region" description="Helical" evidence="6">
    <location>
        <begin position="470"/>
        <end position="489"/>
    </location>
</feature>
<dbReference type="InterPro" id="IPR020846">
    <property type="entry name" value="MFS_dom"/>
</dbReference>
<reference evidence="8 9" key="1">
    <citation type="journal article" date="2021" name="Nat. Commun.">
        <title>Genetic determinants of endophytism in the Arabidopsis root mycobiome.</title>
        <authorList>
            <person name="Mesny F."/>
            <person name="Miyauchi S."/>
            <person name="Thiergart T."/>
            <person name="Pickel B."/>
            <person name="Atanasova L."/>
            <person name="Karlsson M."/>
            <person name="Huettel B."/>
            <person name="Barry K.W."/>
            <person name="Haridas S."/>
            <person name="Chen C."/>
            <person name="Bauer D."/>
            <person name="Andreopoulos W."/>
            <person name="Pangilinan J."/>
            <person name="LaButti K."/>
            <person name="Riley R."/>
            <person name="Lipzen A."/>
            <person name="Clum A."/>
            <person name="Drula E."/>
            <person name="Henrissat B."/>
            <person name="Kohler A."/>
            <person name="Grigoriev I.V."/>
            <person name="Martin F.M."/>
            <person name="Hacquard S."/>
        </authorList>
    </citation>
    <scope>NUCLEOTIDE SEQUENCE [LARGE SCALE GENOMIC DNA]</scope>
    <source>
        <strain evidence="8 9">MPI-CAGE-CH-0241</strain>
    </source>
</reference>
<feature type="transmembrane region" description="Helical" evidence="6">
    <location>
        <begin position="100"/>
        <end position="117"/>
    </location>
</feature>